<proteinExistence type="predicted"/>
<evidence type="ECO:0000313" key="2">
    <source>
        <dbReference type="Proteomes" id="UP000827872"/>
    </source>
</evidence>
<dbReference type="Proteomes" id="UP000827872">
    <property type="component" value="Linkage Group LG17"/>
</dbReference>
<reference evidence="1" key="1">
    <citation type="submission" date="2021-08" db="EMBL/GenBank/DDBJ databases">
        <title>The first chromosome-level gecko genome reveals the dynamic sex chromosomes of Neotropical dwarf geckos (Sphaerodactylidae: Sphaerodactylus).</title>
        <authorList>
            <person name="Pinto B.J."/>
            <person name="Keating S.E."/>
            <person name="Gamble T."/>
        </authorList>
    </citation>
    <scope>NUCLEOTIDE SEQUENCE</scope>
    <source>
        <strain evidence="1">TG3544</strain>
    </source>
</reference>
<gene>
    <name evidence="1" type="ORF">K3G42_010135</name>
</gene>
<dbReference type="EMBL" id="CM037630">
    <property type="protein sequence ID" value="KAH7987721.1"/>
    <property type="molecule type" value="Genomic_DNA"/>
</dbReference>
<keyword evidence="2" id="KW-1185">Reference proteome</keyword>
<name>A0ACB8E6K4_9SAUR</name>
<accession>A0ACB8E6K4</accession>
<protein>
    <submittedName>
        <fullName evidence="1">Uncharacterized protein</fullName>
    </submittedName>
</protein>
<comment type="caution">
    <text evidence="1">The sequence shown here is derived from an EMBL/GenBank/DDBJ whole genome shotgun (WGS) entry which is preliminary data.</text>
</comment>
<organism evidence="1 2">
    <name type="scientific">Sphaerodactylus townsendi</name>
    <dbReference type="NCBI Taxonomy" id="933632"/>
    <lineage>
        <taxon>Eukaryota</taxon>
        <taxon>Metazoa</taxon>
        <taxon>Chordata</taxon>
        <taxon>Craniata</taxon>
        <taxon>Vertebrata</taxon>
        <taxon>Euteleostomi</taxon>
        <taxon>Lepidosauria</taxon>
        <taxon>Squamata</taxon>
        <taxon>Bifurcata</taxon>
        <taxon>Gekkota</taxon>
        <taxon>Sphaerodactylidae</taxon>
        <taxon>Sphaerodactylus</taxon>
    </lineage>
</organism>
<evidence type="ECO:0000313" key="1">
    <source>
        <dbReference type="EMBL" id="KAH7987721.1"/>
    </source>
</evidence>
<sequence>MKSGQIISIFQEFGAQNRNPIRCSNEIELSKIGLGSEVDLHIAELPPAYQKAKELVCKIWATRQPHFMIHIGLASPCKATVIVEQCGKNRGYRERDVCGFLPEDGCCVSEGPERIESTIDMKSVWKNLLAEGIDTIFSRDAGRYICDYTYYASLYYGNGKAAFIHVPPLSKWVTAEFLGRALQTVILQMLKQCRKTENDPEENHLRTDKKTPGRNV</sequence>